<gene>
    <name evidence="1" type="ORF">PaecuDRAFT_3708</name>
</gene>
<evidence type="ECO:0000313" key="2">
    <source>
        <dbReference type="Proteomes" id="UP000005387"/>
    </source>
</evidence>
<dbReference type="STRING" id="717606.PaecuDRAFT_3708"/>
<reference evidence="1 2" key="1">
    <citation type="submission" date="2010-07" db="EMBL/GenBank/DDBJ databases">
        <title>The draft genome of Paenibacillus curdlanolyticus YK9.</title>
        <authorList>
            <consortium name="US DOE Joint Genome Institute (JGI-PGF)"/>
            <person name="Lucas S."/>
            <person name="Copeland A."/>
            <person name="Lapidus A."/>
            <person name="Cheng J.-F."/>
            <person name="Bruce D."/>
            <person name="Goodwin L."/>
            <person name="Pitluck S."/>
            <person name="Land M.L."/>
            <person name="Hauser L."/>
            <person name="Chang Y.-J."/>
            <person name="Jeffries C."/>
            <person name="Anderson I.J."/>
            <person name="Johnson E."/>
            <person name="Loganathan U."/>
            <person name="Mulhopadhyay B."/>
            <person name="Kyrpides N."/>
            <person name="Woyke T.J."/>
        </authorList>
    </citation>
    <scope>NUCLEOTIDE SEQUENCE [LARGE SCALE GENOMIC DNA]</scope>
    <source>
        <strain evidence="1 2">YK9</strain>
    </source>
</reference>
<sequence length="90" mass="10004">MSMSKKVTRIIPSSNGKWIRKTASSAAPNKKVIAINKHGVKIEVISKMPSLPKDTVLFAETKRPAVTATNHKFMRLKALNETLVDFIITK</sequence>
<dbReference type="EMBL" id="AEDD01000010">
    <property type="protein sequence ID" value="EFM09659.1"/>
    <property type="molecule type" value="Genomic_DNA"/>
</dbReference>
<organism evidence="1 2">
    <name type="scientific">Paenibacillus curdlanolyticus YK9</name>
    <dbReference type="NCBI Taxonomy" id="717606"/>
    <lineage>
        <taxon>Bacteria</taxon>
        <taxon>Bacillati</taxon>
        <taxon>Bacillota</taxon>
        <taxon>Bacilli</taxon>
        <taxon>Bacillales</taxon>
        <taxon>Paenibacillaceae</taxon>
        <taxon>Paenibacillus</taxon>
    </lineage>
</organism>
<dbReference type="Proteomes" id="UP000005387">
    <property type="component" value="Unassembled WGS sequence"/>
</dbReference>
<accession>E0IDK4</accession>
<evidence type="ECO:0000313" key="1">
    <source>
        <dbReference type="EMBL" id="EFM09659.1"/>
    </source>
</evidence>
<keyword evidence="2" id="KW-1185">Reference proteome</keyword>
<dbReference type="AlphaFoldDB" id="E0IDK4"/>
<dbReference type="OrthoDB" id="2618887at2"/>
<dbReference type="RefSeq" id="WP_006039694.1">
    <property type="nucleotide sequence ID" value="NZ_AEDD01000010.1"/>
</dbReference>
<proteinExistence type="predicted"/>
<name>E0IDK4_9BACL</name>
<protein>
    <submittedName>
        <fullName evidence="1">Uncharacterized protein</fullName>
    </submittedName>
</protein>